<comment type="caution">
    <text evidence="2">The sequence shown here is derived from an EMBL/GenBank/DDBJ whole genome shotgun (WGS) entry which is preliminary data.</text>
</comment>
<evidence type="ECO:0000313" key="3">
    <source>
        <dbReference type="Proteomes" id="UP000242791"/>
    </source>
</evidence>
<reference evidence="2 3" key="1">
    <citation type="submission" date="2015-08" db="EMBL/GenBank/DDBJ databases">
        <title>Emmonsia species relationships and genome sequence.</title>
        <authorList>
            <person name="Cuomo C.A."/>
            <person name="Schwartz I.S."/>
            <person name="Kenyon C."/>
            <person name="De Hoog G.S."/>
            <person name="Govender N.P."/>
            <person name="Botha A."/>
            <person name="Moreno L."/>
            <person name="De Vries M."/>
            <person name="Munoz J.F."/>
            <person name="Stielow J.B."/>
        </authorList>
    </citation>
    <scope>NUCLEOTIDE SEQUENCE [LARGE SCALE GENOMIC DNA]</scope>
    <source>
        <strain evidence="2 3">EI222</strain>
    </source>
</reference>
<feature type="compositionally biased region" description="Basic and acidic residues" evidence="1">
    <location>
        <begin position="122"/>
        <end position="141"/>
    </location>
</feature>
<dbReference type="Proteomes" id="UP000242791">
    <property type="component" value="Unassembled WGS sequence"/>
</dbReference>
<proteinExistence type="predicted"/>
<name>A0A1J9Q808_9EURO</name>
<accession>A0A1J9Q808</accession>
<organism evidence="2 3">
    <name type="scientific">Blastomyces percursus</name>
    <dbReference type="NCBI Taxonomy" id="1658174"/>
    <lineage>
        <taxon>Eukaryota</taxon>
        <taxon>Fungi</taxon>
        <taxon>Dikarya</taxon>
        <taxon>Ascomycota</taxon>
        <taxon>Pezizomycotina</taxon>
        <taxon>Eurotiomycetes</taxon>
        <taxon>Eurotiomycetidae</taxon>
        <taxon>Onygenales</taxon>
        <taxon>Ajellomycetaceae</taxon>
        <taxon>Blastomyces</taxon>
    </lineage>
</organism>
<dbReference type="VEuPathDB" id="FungiDB:ACJ73_04437"/>
<dbReference type="EMBL" id="LGTZ01000613">
    <property type="protein sequence ID" value="OJD24202.1"/>
    <property type="molecule type" value="Genomic_DNA"/>
</dbReference>
<dbReference type="AlphaFoldDB" id="A0A1J9Q808"/>
<feature type="region of interest" description="Disordered" evidence="1">
    <location>
        <begin position="62"/>
        <end position="168"/>
    </location>
</feature>
<keyword evidence="3" id="KW-1185">Reference proteome</keyword>
<dbReference type="STRING" id="1658174.A0A1J9Q808"/>
<dbReference type="OrthoDB" id="3530768at2759"/>
<evidence type="ECO:0000256" key="1">
    <source>
        <dbReference type="SAM" id="MobiDB-lite"/>
    </source>
</evidence>
<evidence type="ECO:0000313" key="2">
    <source>
        <dbReference type="EMBL" id="OJD24202.1"/>
    </source>
</evidence>
<protein>
    <submittedName>
        <fullName evidence="2">Uncharacterized protein</fullName>
    </submittedName>
</protein>
<sequence length="168" mass="18636">MTTPKTTRSESFLNSVQAYTKKSRASPSSHEILDKLNQIHHIAKTTISDDLTLIKNAVNHAATHPTARNPTWADRVRSGSTPPQPIMTETEPAIDHISQLHAGRFRSHCAEQNEPAQSDGGPGKRNENRKRGIHPEQRFADNDSLQNRGSATPCRPSPHRPRTDPTSK</sequence>
<gene>
    <name evidence="2" type="ORF">ACJ73_04437</name>
</gene>